<feature type="region of interest" description="Disordered" evidence="2">
    <location>
        <begin position="467"/>
        <end position="491"/>
    </location>
</feature>
<dbReference type="EMBL" id="ML976091">
    <property type="protein sequence ID" value="KAF1938971.1"/>
    <property type="molecule type" value="Genomic_DNA"/>
</dbReference>
<evidence type="ECO:0000256" key="1">
    <source>
        <dbReference type="SAM" id="Coils"/>
    </source>
</evidence>
<evidence type="ECO:0000313" key="4">
    <source>
        <dbReference type="Proteomes" id="UP000800038"/>
    </source>
</evidence>
<dbReference type="OrthoDB" id="3785861at2759"/>
<proteinExistence type="predicted"/>
<evidence type="ECO:0000256" key="2">
    <source>
        <dbReference type="SAM" id="MobiDB-lite"/>
    </source>
</evidence>
<gene>
    <name evidence="3" type="ORF">EJ02DRAFT_514167</name>
</gene>
<dbReference type="Proteomes" id="UP000800038">
    <property type="component" value="Unassembled WGS sequence"/>
</dbReference>
<feature type="region of interest" description="Disordered" evidence="2">
    <location>
        <begin position="1520"/>
        <end position="1565"/>
    </location>
</feature>
<accession>A0A6A5SE97</accession>
<keyword evidence="4" id="KW-1185">Reference proteome</keyword>
<feature type="region of interest" description="Disordered" evidence="2">
    <location>
        <begin position="337"/>
        <end position="360"/>
    </location>
</feature>
<protein>
    <submittedName>
        <fullName evidence="3">Uncharacterized protein</fullName>
    </submittedName>
</protein>
<keyword evidence="1" id="KW-0175">Coiled coil</keyword>
<organism evidence="3 4">
    <name type="scientific">Clathrospora elynae</name>
    <dbReference type="NCBI Taxonomy" id="706981"/>
    <lineage>
        <taxon>Eukaryota</taxon>
        <taxon>Fungi</taxon>
        <taxon>Dikarya</taxon>
        <taxon>Ascomycota</taxon>
        <taxon>Pezizomycotina</taxon>
        <taxon>Dothideomycetes</taxon>
        <taxon>Pleosporomycetidae</taxon>
        <taxon>Pleosporales</taxon>
        <taxon>Diademaceae</taxon>
        <taxon>Clathrospora</taxon>
    </lineage>
</organism>
<reference evidence="3" key="1">
    <citation type="journal article" date="2020" name="Stud. Mycol.">
        <title>101 Dothideomycetes genomes: a test case for predicting lifestyles and emergence of pathogens.</title>
        <authorList>
            <person name="Haridas S."/>
            <person name="Albert R."/>
            <person name="Binder M."/>
            <person name="Bloem J."/>
            <person name="Labutti K."/>
            <person name="Salamov A."/>
            <person name="Andreopoulos B."/>
            <person name="Baker S."/>
            <person name="Barry K."/>
            <person name="Bills G."/>
            <person name="Bluhm B."/>
            <person name="Cannon C."/>
            <person name="Castanera R."/>
            <person name="Culley D."/>
            <person name="Daum C."/>
            <person name="Ezra D."/>
            <person name="Gonzalez J."/>
            <person name="Henrissat B."/>
            <person name="Kuo A."/>
            <person name="Liang C."/>
            <person name="Lipzen A."/>
            <person name="Lutzoni F."/>
            <person name="Magnuson J."/>
            <person name="Mondo S."/>
            <person name="Nolan M."/>
            <person name="Ohm R."/>
            <person name="Pangilinan J."/>
            <person name="Park H.-J."/>
            <person name="Ramirez L."/>
            <person name="Alfaro M."/>
            <person name="Sun H."/>
            <person name="Tritt A."/>
            <person name="Yoshinaga Y."/>
            <person name="Zwiers L.-H."/>
            <person name="Turgeon B."/>
            <person name="Goodwin S."/>
            <person name="Spatafora J."/>
            <person name="Crous P."/>
            <person name="Grigoriev I."/>
        </authorList>
    </citation>
    <scope>NUCLEOTIDE SEQUENCE</scope>
    <source>
        <strain evidence="3">CBS 161.51</strain>
    </source>
</reference>
<feature type="region of interest" description="Disordered" evidence="2">
    <location>
        <begin position="1261"/>
        <end position="1316"/>
    </location>
</feature>
<feature type="compositionally biased region" description="Polar residues" evidence="2">
    <location>
        <begin position="1261"/>
        <end position="1270"/>
    </location>
</feature>
<name>A0A6A5SE97_9PLEO</name>
<evidence type="ECO:0000313" key="3">
    <source>
        <dbReference type="EMBL" id="KAF1938971.1"/>
    </source>
</evidence>
<feature type="coiled-coil region" evidence="1">
    <location>
        <begin position="1186"/>
        <end position="1248"/>
    </location>
</feature>
<feature type="region of interest" description="Disordered" evidence="2">
    <location>
        <begin position="1120"/>
        <end position="1147"/>
    </location>
</feature>
<feature type="region of interest" description="Disordered" evidence="2">
    <location>
        <begin position="1674"/>
        <end position="1695"/>
    </location>
</feature>
<feature type="compositionally biased region" description="Basic and acidic residues" evidence="2">
    <location>
        <begin position="1674"/>
        <end position="1685"/>
    </location>
</feature>
<feature type="region of interest" description="Disordered" evidence="2">
    <location>
        <begin position="1707"/>
        <end position="1729"/>
    </location>
</feature>
<feature type="compositionally biased region" description="Basic and acidic residues" evidence="2">
    <location>
        <begin position="482"/>
        <end position="491"/>
    </location>
</feature>
<sequence length="1861" mass="211705">MGHQRAYNKEVAPAAGLPYRLCVYELKQLKNKVKTLGDSATHASTEIGRLREKSYTYETENRVLEKDNLVLRVLIGDEDATMEIAVGDADDDDGRRDTFADWPHGSQAARDAQKEYFHKLQAAAAIASFYETHDWDAKVPNANEDLRAQAGPRDNEGAASIQDLTRTEQDVTLLQEDAWEKFTTPHASGHLFAHTPGPPATANLDVHVHIASSEQGRSHSEPRAERSITQHYSSVYSQTQNNPIRSCLDTPRFRSEDEGARSFMRELEMEWSIATLREHIGETEVMVQDLLLLAESHDDTLGALTIWLEEYKNSCSVAGQTGSDGNVEDNVERESEVGLRGGYGGPDGEYPASGTDNDPDPANIYPDPYDADRYDILEEETCQCKDNSNVWSTENYEMEETLRKSEWETRVLRHMVSQHDLLKDVSEPELKRMIAELHTEIERMDEPFQCELNNLLAEQRNRSFGELSSSSARFERSNAPTPDDRRPEESFSGRWRQFETEMAMVQLQDLMEESEKQVEHLTKMRDMDWNHVVELQDQVNSLARHAGFWHSPSDCMFIDPTCGDDGICRVPELRGGMGGRDEDEYVYGDGECKNWDQVDDEPDRPITPYSQKVLEYADNSDRVFVYNEAIDTWFLTTDGFSRGYEIYQGKKYEYEYKPTPGEPADEKGVEELKRQIENLNAEIRERLLVVGDEFKYDGDTPPVEIEPPLHFTISASRPGELYLVFGKWATALHFPDSAPAKQKLALQVPNNQLGQDVDDVHITHFGAPHMEQQLKTALKLLLQGFGSDEVDWDEDTCGKWPGVEAGDTSVVGSKDVTLNFEDSLYYGCRKADWSYEWCYGNVTHFDKSVQPDEGNAFIVEKVVLEYHARLIRRPWYICMGCREAEEQKYQCVHKFRLDTHVWWPGVGRGDTYVVGNKDVQFLYYDEAKEEVLVGTRGGNGGEETEGNGGYEHWVKRLQQLIEQQKAAINHNVLPASFSTSPHLICQHTTSRVDDTTVEYILIYIQPGFTPPLLDSGAPRITSTIAATIDHFSAGAIPDVIKRVACKQKGCGEGRWEDVKICAVYTTQLEYEIKSAIARTWDTMGLSWDMLTRGDWSGEGQDNTYIDNDRVFGLSDSTRDQSAAHMRGGRGDSPEPSNLEPIQRPSPEHRGFADDFNHIYQQLLHETVDTYCRTPPTECTYAWMRLATVLQTRNRYLERELEEFKEMYYSFVQDVHWQMGTQVELEEQLEAMRADKAVVTEELDSLKVRWAHLLEFVASQPNSPLRDSVTSPGLWAMRGGDEESYDQESQPAPTQKRGRNRSLPFRPPRPSSPSAAHVTATSFDFFPERSTIVFPGDPPHIYQFPSDTTLPQIREVLEFSLSKEDAEVEPYTLRILEIMKTREAVGVQLPDILREEKVVIKIPYVLPGNSLDQDVKIAAWQDSDADVDGLETFIRELVLDTDTAKENSLKPSTSIREPDCYRGVGDLVNALNGTVGEEILELVGSNQYSPAFCACDSCTNHEQEVYFKVSYLQIPPLVSVRGGGKSDNSRSRMSVEIDSDGNRQFPLRFPGPITPPNTPQRSNYPTYSPARDVLEDTEGQMEPVSQEGPLAMRLGRKMFPRGFVRDREDDIRCFDWRRTQRSSPQAKNWRFKRGKSYTKSSVCEEWAAQLDKHRECCEYCQAVFLEEEAEVLREQRESVGHEDEAPMPRSGAGRPWERGRWPENANTHPFLVVEDPNPYIRGGAGNEKDLESEDEDWRPEWEHLANQAHCSSCQCQTFRKSSTRSINTTVKSPSPIDRSFSTRRPLQTTDFIEQTGNEKFDFGPAKYELRMEDAGVTANISHRSGGLVFLHCWRHGPRKTGLLLERWICVSTEVKVPFRMTV</sequence>